<feature type="region of interest" description="Disordered" evidence="1">
    <location>
        <begin position="1"/>
        <end position="27"/>
    </location>
</feature>
<feature type="compositionally biased region" description="Low complexity" evidence="1">
    <location>
        <begin position="9"/>
        <end position="22"/>
    </location>
</feature>
<accession>A0ABV2AUG8</accession>
<feature type="non-terminal residue" evidence="2">
    <location>
        <position position="56"/>
    </location>
</feature>
<sequence length="56" mass="6442">EPHSTSVCQEPPNTRQQPRQTPIYPTRRRGGAEFWSMQSLIQMTQASMCHQEKGGR</sequence>
<protein>
    <submittedName>
        <fullName evidence="2">Uncharacterized protein</fullName>
    </submittedName>
</protein>
<evidence type="ECO:0000313" key="3">
    <source>
        <dbReference type="Proteomes" id="UP001439008"/>
    </source>
</evidence>
<dbReference type="Proteomes" id="UP001439008">
    <property type="component" value="Unassembled WGS sequence"/>
</dbReference>
<evidence type="ECO:0000313" key="2">
    <source>
        <dbReference type="EMBL" id="MES1923114.1"/>
    </source>
</evidence>
<evidence type="ECO:0000256" key="1">
    <source>
        <dbReference type="SAM" id="MobiDB-lite"/>
    </source>
</evidence>
<reference evidence="2 3" key="1">
    <citation type="journal article" date="2024" name="BMC Biol.">
        <title>Comparative genomics of Ascetosporea gives new insight into the evolutionary basis for animal parasitism in Rhizaria.</title>
        <authorList>
            <person name="Hiltunen Thoren M."/>
            <person name="Onut-Brannstrom I."/>
            <person name="Alfjorden A."/>
            <person name="Peckova H."/>
            <person name="Swords F."/>
            <person name="Hooper C."/>
            <person name="Holzer A.S."/>
            <person name="Bass D."/>
            <person name="Burki F."/>
        </authorList>
    </citation>
    <scope>NUCLEOTIDE SEQUENCE [LARGE SCALE GENOMIC DNA]</scope>
    <source>
        <strain evidence="2">20-A016</strain>
    </source>
</reference>
<organism evidence="2 3">
    <name type="scientific">Bonamia ostreae</name>
    <dbReference type="NCBI Taxonomy" id="126728"/>
    <lineage>
        <taxon>Eukaryota</taxon>
        <taxon>Sar</taxon>
        <taxon>Rhizaria</taxon>
        <taxon>Endomyxa</taxon>
        <taxon>Ascetosporea</taxon>
        <taxon>Haplosporida</taxon>
        <taxon>Bonamia</taxon>
    </lineage>
</organism>
<gene>
    <name evidence="2" type="ORF">MHBO_004655</name>
</gene>
<dbReference type="EMBL" id="JBDODL010004734">
    <property type="protein sequence ID" value="MES1923114.1"/>
    <property type="molecule type" value="Genomic_DNA"/>
</dbReference>
<proteinExistence type="predicted"/>
<comment type="caution">
    <text evidence="2">The sequence shown here is derived from an EMBL/GenBank/DDBJ whole genome shotgun (WGS) entry which is preliminary data.</text>
</comment>
<name>A0ABV2AUG8_9EUKA</name>
<feature type="non-terminal residue" evidence="2">
    <location>
        <position position="1"/>
    </location>
</feature>
<keyword evidence="3" id="KW-1185">Reference proteome</keyword>